<dbReference type="PANTHER" id="PTHR46401:SF2">
    <property type="entry name" value="GLYCOSYLTRANSFERASE WBBK-RELATED"/>
    <property type="match status" value="1"/>
</dbReference>
<evidence type="ECO:0000259" key="2">
    <source>
        <dbReference type="Pfam" id="PF00534"/>
    </source>
</evidence>
<dbReference type="InterPro" id="IPR028098">
    <property type="entry name" value="Glyco_trans_4-like_N"/>
</dbReference>
<dbReference type="CDD" id="cd03809">
    <property type="entry name" value="GT4_MtfB-like"/>
    <property type="match status" value="1"/>
</dbReference>
<dbReference type="EMBL" id="BAABDG010000002">
    <property type="protein sequence ID" value="GAA3884548.1"/>
    <property type="molecule type" value="Genomic_DNA"/>
</dbReference>
<feature type="domain" description="Glycosyltransferase subfamily 4-like N-terminal" evidence="3">
    <location>
        <begin position="34"/>
        <end position="151"/>
    </location>
</feature>
<dbReference type="SUPFAM" id="SSF53756">
    <property type="entry name" value="UDP-Glycosyltransferase/glycogen phosphorylase"/>
    <property type="match status" value="1"/>
</dbReference>
<keyword evidence="5" id="KW-1185">Reference proteome</keyword>
<name>A0ABP7KQ64_9GAMM</name>
<accession>A0ABP7KQ64</accession>
<gene>
    <name evidence="4" type="ORF">GCM10022405_07440</name>
</gene>
<evidence type="ECO:0000313" key="5">
    <source>
        <dbReference type="Proteomes" id="UP001499994"/>
    </source>
</evidence>
<sequence length="354" mass="40520">MINQLQKLGTIDDISYYNRLKVVRELQPPAETAGKPSRLIPWLKKQGLLIEAFRAINPLLQSYALRHHRDCIYHGPNFYLPAGMPRSVVTFHDISIFTCPEHHPEERIRYMRKAIQASLKRANRIITVSEFSRQEVARYFNYPLDKIHATPLACGDEFHPRDVQQLQPLLARLGLENQQFTLYIGTIEPRKNIGTLLDAYEKLPLVLRQRYPLVLCGYKGWKSEGLHQRFQQGEAQGWLKYLGYITKEDLPLLYAAARLFVFPSFYEGFGLPVLEAMASGTPVVCSDASALPEVAGDAALMCQPEDTDTMSQYLSRALQDEPWRQQARAAGLSRAAQFSWQRCAQETFNVYQQV</sequence>
<feature type="domain" description="Glycosyl transferase family 1" evidence="2">
    <location>
        <begin position="176"/>
        <end position="331"/>
    </location>
</feature>
<dbReference type="Pfam" id="PF13439">
    <property type="entry name" value="Glyco_transf_4"/>
    <property type="match status" value="1"/>
</dbReference>
<organism evidence="4 5">
    <name type="scientific">Gibbsiella dentisursi</name>
    <dbReference type="NCBI Taxonomy" id="796890"/>
    <lineage>
        <taxon>Bacteria</taxon>
        <taxon>Pseudomonadati</taxon>
        <taxon>Pseudomonadota</taxon>
        <taxon>Gammaproteobacteria</taxon>
        <taxon>Enterobacterales</taxon>
        <taxon>Yersiniaceae</taxon>
        <taxon>Gibbsiella</taxon>
    </lineage>
</organism>
<dbReference type="Gene3D" id="3.40.50.2000">
    <property type="entry name" value="Glycogen Phosphorylase B"/>
    <property type="match status" value="2"/>
</dbReference>
<reference evidence="5" key="1">
    <citation type="journal article" date="2019" name="Int. J. Syst. Evol. Microbiol.">
        <title>The Global Catalogue of Microorganisms (GCM) 10K type strain sequencing project: providing services to taxonomists for standard genome sequencing and annotation.</title>
        <authorList>
            <consortium name="The Broad Institute Genomics Platform"/>
            <consortium name="The Broad Institute Genome Sequencing Center for Infectious Disease"/>
            <person name="Wu L."/>
            <person name="Ma J."/>
        </authorList>
    </citation>
    <scope>NUCLEOTIDE SEQUENCE [LARGE SCALE GENOMIC DNA]</scope>
    <source>
        <strain evidence="5">JCM 17201</strain>
    </source>
</reference>
<dbReference type="Proteomes" id="UP001499994">
    <property type="component" value="Unassembled WGS sequence"/>
</dbReference>
<proteinExistence type="predicted"/>
<protein>
    <submittedName>
        <fullName evidence="4">Glycosyltransferase family 1 protein</fullName>
    </submittedName>
</protein>
<evidence type="ECO:0000256" key="1">
    <source>
        <dbReference type="ARBA" id="ARBA00022679"/>
    </source>
</evidence>
<evidence type="ECO:0000313" key="4">
    <source>
        <dbReference type="EMBL" id="GAA3884548.1"/>
    </source>
</evidence>
<dbReference type="Pfam" id="PF00534">
    <property type="entry name" value="Glycos_transf_1"/>
    <property type="match status" value="1"/>
</dbReference>
<dbReference type="PANTHER" id="PTHR46401">
    <property type="entry name" value="GLYCOSYLTRANSFERASE WBBK-RELATED"/>
    <property type="match status" value="1"/>
</dbReference>
<dbReference type="InterPro" id="IPR001296">
    <property type="entry name" value="Glyco_trans_1"/>
</dbReference>
<comment type="caution">
    <text evidence="4">The sequence shown here is derived from an EMBL/GenBank/DDBJ whole genome shotgun (WGS) entry which is preliminary data.</text>
</comment>
<evidence type="ECO:0000259" key="3">
    <source>
        <dbReference type="Pfam" id="PF13439"/>
    </source>
</evidence>
<keyword evidence="1" id="KW-0808">Transferase</keyword>